<comment type="caution">
    <text evidence="2">The sequence shown here is derived from an EMBL/GenBank/DDBJ whole genome shotgun (WGS) entry which is preliminary data.</text>
</comment>
<reference evidence="2 3" key="1">
    <citation type="journal article" date="2021" name="Int. J. Syst. Evol. Microbiol.">
        <title>Reticulibacter mediterranei gen. nov., sp. nov., within the new family Reticulibacteraceae fam. nov., and Ktedonospora formicarum gen. nov., sp. nov., Ktedonobacter robiniae sp. nov., Dictyobacter formicarum sp. nov. and Dictyobacter arantiisoli sp. nov., belonging to the class Ktedonobacteria.</title>
        <authorList>
            <person name="Yabe S."/>
            <person name="Zheng Y."/>
            <person name="Wang C.M."/>
            <person name="Sakai Y."/>
            <person name="Abe K."/>
            <person name="Yokota A."/>
            <person name="Donadio S."/>
            <person name="Cavaletti L."/>
            <person name="Monciardini P."/>
        </authorList>
    </citation>
    <scope>NUCLEOTIDE SEQUENCE [LARGE SCALE GENOMIC DNA]</scope>
    <source>
        <strain evidence="2 3">SOSP1-9</strain>
    </source>
</reference>
<organism evidence="2 3">
    <name type="scientific">Dictyobacter formicarum</name>
    <dbReference type="NCBI Taxonomy" id="2778368"/>
    <lineage>
        <taxon>Bacteria</taxon>
        <taxon>Bacillati</taxon>
        <taxon>Chloroflexota</taxon>
        <taxon>Ktedonobacteria</taxon>
        <taxon>Ktedonobacterales</taxon>
        <taxon>Dictyobacteraceae</taxon>
        <taxon>Dictyobacter</taxon>
    </lineage>
</organism>
<feature type="region of interest" description="Disordered" evidence="1">
    <location>
        <begin position="577"/>
        <end position="602"/>
    </location>
</feature>
<dbReference type="RefSeq" id="WP_201366426.1">
    <property type="nucleotide sequence ID" value="NZ_BNJJ01000028.1"/>
</dbReference>
<evidence type="ECO:0000256" key="1">
    <source>
        <dbReference type="SAM" id="MobiDB-lite"/>
    </source>
</evidence>
<sequence length="602" mass="68758">MSTWPITLSVDKQQSTYSSALITWGIARLLADLFEYIPVNDKRITICDIGSCFHIRISTGFTLSDVPFIPLLRQIRTQKQSAGLQEDAYDYERYRMQEQRHFDALASLKKEGITLAQLPQGSERRQNIEESQLGTEWPILKMINQMGALNVYNEVAATWRGGQIAFADVLQILVDAFATSPNRLSEAEEAWKSLQRLHALSGNSKVTASQVVNPDQGKGANRPKADSLTIRNMDSFWLLEALKFAGCFEAVVHHTIKGRKDRKTYVALPRKLVLANHRNVFPAFQQQFWTATAVKLDILATLRYSATFIAKWEEVHSGVSLHPRPDNYIAGFATAFYKDLGNAVAVLNTSHISLPAWAPPLNDVATAQALRQILRECITIVSQLDERRGEEEALLRAFREFITRRDPQMEAFFDFTGGYATYLMQQMSRQSRVTCTPFSTTTLEDFIMTTDIQRQQPWLPLVQNPGFQNIADALWRSTIQPQRLKASKGERTYEIRYGLVNELKQHARYPAKFLDTLSDFVQSYNQENVRIYEREHKQYRKDITREDLNQLITLIDAYNAETVCRLLIAFGSSRSTRESQDTAPDMQIVNNETDDDIEAEEM</sequence>
<evidence type="ECO:0000313" key="3">
    <source>
        <dbReference type="Proteomes" id="UP000635565"/>
    </source>
</evidence>
<gene>
    <name evidence="2" type="ORF">KSZ_68880</name>
</gene>
<evidence type="ECO:0000313" key="2">
    <source>
        <dbReference type="EMBL" id="GHO88882.1"/>
    </source>
</evidence>
<name>A0ABQ3VSM9_9CHLR</name>
<keyword evidence="3" id="KW-1185">Reference proteome</keyword>
<feature type="compositionally biased region" description="Acidic residues" evidence="1">
    <location>
        <begin position="592"/>
        <end position="602"/>
    </location>
</feature>
<dbReference type="Proteomes" id="UP000635565">
    <property type="component" value="Unassembled WGS sequence"/>
</dbReference>
<proteinExistence type="predicted"/>
<protein>
    <submittedName>
        <fullName evidence="2">Uncharacterized protein</fullName>
    </submittedName>
</protein>
<accession>A0ABQ3VSM9</accession>
<dbReference type="EMBL" id="BNJJ01000028">
    <property type="protein sequence ID" value="GHO88882.1"/>
    <property type="molecule type" value="Genomic_DNA"/>
</dbReference>